<comment type="caution">
    <text evidence="2">The sequence shown here is derived from an EMBL/GenBank/DDBJ whole genome shotgun (WGS) entry which is preliminary data.</text>
</comment>
<reference evidence="2 3" key="1">
    <citation type="submission" date="2015-09" db="EMBL/GenBank/DDBJ databases">
        <authorList>
            <person name="Jackson K.R."/>
            <person name="Lunt B.L."/>
            <person name="Fisher J.N.B."/>
            <person name="Gardner A.V."/>
            <person name="Bailey M.E."/>
            <person name="Deus L.M."/>
            <person name="Earl A.S."/>
            <person name="Gibby P.D."/>
            <person name="Hartmann K.A."/>
            <person name="Liu J.E."/>
            <person name="Manci A.M."/>
            <person name="Nielsen D.A."/>
            <person name="Solomon M.B."/>
            <person name="Breakwell D.P."/>
            <person name="Burnett S.H."/>
            <person name="Grose J.H."/>
        </authorList>
    </citation>
    <scope>NUCLEOTIDE SEQUENCE [LARGE SCALE GENOMIC DNA]</scope>
    <source>
        <strain evidence="2 3">16</strain>
    </source>
</reference>
<dbReference type="Proteomes" id="UP000048984">
    <property type="component" value="Unassembled WGS sequence"/>
</dbReference>
<evidence type="ECO:0000313" key="3">
    <source>
        <dbReference type="Proteomes" id="UP000048984"/>
    </source>
</evidence>
<evidence type="ECO:0000313" key="2">
    <source>
        <dbReference type="EMBL" id="KPL53190.1"/>
    </source>
</evidence>
<feature type="transmembrane region" description="Helical" evidence="1">
    <location>
        <begin position="12"/>
        <end position="34"/>
    </location>
</feature>
<protein>
    <submittedName>
        <fullName evidence="2">Uncharacterized protein</fullName>
    </submittedName>
</protein>
<dbReference type="InterPro" id="IPR055644">
    <property type="entry name" value="DUF7220"/>
</dbReference>
<sequence>MRQSRTMSLVEAVANVLVGYWLAVLTQIVVFPWFHLPARLNDALGLSAIFTIISLARAYLMRRLFERLCRS</sequence>
<dbReference type="AlphaFoldDB" id="A0A0P6WF17"/>
<proteinExistence type="predicted"/>
<organism evidence="2 3">
    <name type="scientific">Prosthecodimorpha hirschii</name>
    <dbReference type="NCBI Taxonomy" id="665126"/>
    <lineage>
        <taxon>Bacteria</taxon>
        <taxon>Pseudomonadati</taxon>
        <taxon>Pseudomonadota</taxon>
        <taxon>Alphaproteobacteria</taxon>
        <taxon>Hyphomicrobiales</taxon>
        <taxon>Ancalomicrobiaceae</taxon>
        <taxon>Prosthecodimorpha</taxon>
    </lineage>
</organism>
<dbReference type="Pfam" id="PF23858">
    <property type="entry name" value="DUF7220"/>
    <property type="match status" value="1"/>
</dbReference>
<dbReference type="EMBL" id="LJYW01000001">
    <property type="protein sequence ID" value="KPL53190.1"/>
    <property type="molecule type" value="Genomic_DNA"/>
</dbReference>
<dbReference type="RefSeq" id="WP_054359355.1">
    <property type="nucleotide sequence ID" value="NZ_LJYW01000001.1"/>
</dbReference>
<feature type="transmembrane region" description="Helical" evidence="1">
    <location>
        <begin position="40"/>
        <end position="60"/>
    </location>
</feature>
<keyword evidence="1" id="KW-0812">Transmembrane</keyword>
<accession>A0A0P6WF17</accession>
<keyword evidence="1" id="KW-1133">Transmembrane helix</keyword>
<name>A0A0P6WF17_9HYPH</name>
<evidence type="ECO:0000256" key="1">
    <source>
        <dbReference type="SAM" id="Phobius"/>
    </source>
</evidence>
<keyword evidence="1" id="KW-0472">Membrane</keyword>
<gene>
    <name evidence="2" type="ORF">ABB55_14015</name>
</gene>
<keyword evidence="3" id="KW-1185">Reference proteome</keyword>
<reference evidence="2 3" key="2">
    <citation type="submission" date="2015-10" db="EMBL/GenBank/DDBJ databases">
        <title>Draft Genome Sequence of Prosthecomicrobium hirschii ATCC 27832.</title>
        <authorList>
            <person name="Daniel J."/>
            <person name="Givan S.A."/>
            <person name="Brun Y.V."/>
            <person name="Brown P.J."/>
        </authorList>
    </citation>
    <scope>NUCLEOTIDE SEQUENCE [LARGE SCALE GENOMIC DNA]</scope>
    <source>
        <strain evidence="2 3">16</strain>
    </source>
</reference>